<dbReference type="Proteomes" id="UP000287651">
    <property type="component" value="Unassembled WGS sequence"/>
</dbReference>
<dbReference type="AlphaFoldDB" id="A0A426ZG95"/>
<comment type="caution">
    <text evidence="1">The sequence shown here is derived from an EMBL/GenBank/DDBJ whole genome shotgun (WGS) entry which is preliminary data.</text>
</comment>
<dbReference type="EMBL" id="AMZH03006770">
    <property type="protein sequence ID" value="RRT62992.1"/>
    <property type="molecule type" value="Genomic_DNA"/>
</dbReference>
<accession>A0A426ZG95</accession>
<proteinExistence type="predicted"/>
<organism evidence="1 2">
    <name type="scientific">Ensete ventricosum</name>
    <name type="common">Abyssinian banana</name>
    <name type="synonym">Musa ensete</name>
    <dbReference type="NCBI Taxonomy" id="4639"/>
    <lineage>
        <taxon>Eukaryota</taxon>
        <taxon>Viridiplantae</taxon>
        <taxon>Streptophyta</taxon>
        <taxon>Embryophyta</taxon>
        <taxon>Tracheophyta</taxon>
        <taxon>Spermatophyta</taxon>
        <taxon>Magnoliopsida</taxon>
        <taxon>Liliopsida</taxon>
        <taxon>Zingiberales</taxon>
        <taxon>Musaceae</taxon>
        <taxon>Ensete</taxon>
    </lineage>
</organism>
<reference evidence="1 2" key="1">
    <citation type="journal article" date="2014" name="Agronomy (Basel)">
        <title>A Draft Genome Sequence for Ensete ventricosum, the Drought-Tolerant Tree Against Hunger.</title>
        <authorList>
            <person name="Harrison J."/>
            <person name="Moore K.A."/>
            <person name="Paszkiewicz K."/>
            <person name="Jones T."/>
            <person name="Grant M."/>
            <person name="Ambacheew D."/>
            <person name="Muzemil S."/>
            <person name="Studholme D.J."/>
        </authorList>
    </citation>
    <scope>NUCLEOTIDE SEQUENCE [LARGE SCALE GENOMIC DNA]</scope>
</reference>
<name>A0A426ZG95_ENSVE</name>
<gene>
    <name evidence="1" type="ORF">B296_00021843</name>
</gene>
<evidence type="ECO:0000313" key="1">
    <source>
        <dbReference type="EMBL" id="RRT62992.1"/>
    </source>
</evidence>
<evidence type="ECO:0000313" key="2">
    <source>
        <dbReference type="Proteomes" id="UP000287651"/>
    </source>
</evidence>
<protein>
    <submittedName>
        <fullName evidence="1">Uncharacterized protein</fullName>
    </submittedName>
</protein>
<sequence length="70" mass="6891">MAASAVGSPLMASVARTSDLGTGAAPAAATTSPSAPFATRAAVGCFDGDDVSNSKGGRAEWKSGDWLCTR</sequence>